<dbReference type="InterPro" id="IPR015424">
    <property type="entry name" value="PyrdxlP-dep_Trfase"/>
</dbReference>
<dbReference type="GO" id="GO:0010121">
    <property type="term" value="P:L-arginine catabolic process to proline via ornithine"/>
    <property type="evidence" value="ECO:0007669"/>
    <property type="project" value="TreeGrafter"/>
</dbReference>
<dbReference type="EC" id="2.6.1.13" evidence="4 9"/>
<evidence type="ECO:0000313" key="10">
    <source>
        <dbReference type="EMBL" id="CAH0039912.1"/>
    </source>
</evidence>
<dbReference type="FunFam" id="3.40.640.10:FF:000011">
    <property type="entry name" value="Ornithine aminotransferase"/>
    <property type="match status" value="1"/>
</dbReference>
<keyword evidence="7 8" id="KW-0663">Pyridoxal phosphate</keyword>
<evidence type="ECO:0000256" key="6">
    <source>
        <dbReference type="ARBA" id="ARBA00022679"/>
    </source>
</evidence>
<dbReference type="PROSITE" id="PS00600">
    <property type="entry name" value="AA_TRANSFER_CLASS_3"/>
    <property type="match status" value="1"/>
</dbReference>
<dbReference type="InterPro" id="IPR015421">
    <property type="entry name" value="PyrdxlP-dep_Trfase_major"/>
</dbReference>
<dbReference type="PANTHER" id="PTHR11986">
    <property type="entry name" value="AMINOTRANSFERASE CLASS III"/>
    <property type="match status" value="1"/>
</dbReference>
<dbReference type="PANTHER" id="PTHR11986:SF18">
    <property type="entry name" value="ORNITHINE AMINOTRANSFERASE, MITOCHONDRIAL"/>
    <property type="match status" value="1"/>
</dbReference>
<comment type="caution">
    <text evidence="10">The sequence shown here is derived from an EMBL/GenBank/DDBJ whole genome shotgun (WGS) entry which is preliminary data.</text>
</comment>
<dbReference type="Gene3D" id="3.90.1150.10">
    <property type="entry name" value="Aspartate Aminotransferase, domain 1"/>
    <property type="match status" value="1"/>
</dbReference>
<reference evidence="10" key="1">
    <citation type="submission" date="2021-10" db="EMBL/GenBank/DDBJ databases">
        <authorList>
            <person name="Piombo E."/>
        </authorList>
    </citation>
    <scope>NUCLEOTIDE SEQUENCE</scope>
</reference>
<dbReference type="InterPro" id="IPR050103">
    <property type="entry name" value="Class-III_PLP-dep_AT"/>
</dbReference>
<evidence type="ECO:0000256" key="4">
    <source>
        <dbReference type="ARBA" id="ARBA00012924"/>
    </source>
</evidence>
<evidence type="ECO:0000256" key="1">
    <source>
        <dbReference type="ARBA" id="ARBA00001933"/>
    </source>
</evidence>
<dbReference type="NCBIfam" id="TIGR01885">
    <property type="entry name" value="Orn_aminotrans"/>
    <property type="match status" value="1"/>
</dbReference>
<evidence type="ECO:0000256" key="3">
    <source>
        <dbReference type="ARBA" id="ARBA00008954"/>
    </source>
</evidence>
<organism evidence="10 11">
    <name type="scientific">Clonostachys rhizophaga</name>
    <dbReference type="NCBI Taxonomy" id="160324"/>
    <lineage>
        <taxon>Eukaryota</taxon>
        <taxon>Fungi</taxon>
        <taxon>Dikarya</taxon>
        <taxon>Ascomycota</taxon>
        <taxon>Pezizomycotina</taxon>
        <taxon>Sordariomycetes</taxon>
        <taxon>Hypocreomycetidae</taxon>
        <taxon>Hypocreales</taxon>
        <taxon>Bionectriaceae</taxon>
        <taxon>Clonostachys</taxon>
    </lineage>
</organism>
<comment type="cofactor">
    <cofactor evidence="1 9">
        <name>pyridoxal 5'-phosphate</name>
        <dbReference type="ChEBI" id="CHEBI:597326"/>
    </cofactor>
</comment>
<dbReference type="SUPFAM" id="SSF53383">
    <property type="entry name" value="PLP-dependent transferases"/>
    <property type="match status" value="1"/>
</dbReference>
<comment type="pathway">
    <text evidence="2 9">Amino-acid biosynthesis; L-proline biosynthesis; L-glutamate 5-semialdehyde from L-ornithine: step 1/1.</text>
</comment>
<dbReference type="GO" id="GO:0042802">
    <property type="term" value="F:identical protein binding"/>
    <property type="evidence" value="ECO:0007669"/>
    <property type="project" value="TreeGrafter"/>
</dbReference>
<dbReference type="InterPro" id="IPR010164">
    <property type="entry name" value="Orn_aminotrans"/>
</dbReference>
<evidence type="ECO:0000313" key="11">
    <source>
        <dbReference type="Proteomes" id="UP000696573"/>
    </source>
</evidence>
<accession>A0A9N9YVY1</accession>
<dbReference type="GO" id="GO:0004587">
    <property type="term" value="F:ornithine aminotransferase activity"/>
    <property type="evidence" value="ECO:0007669"/>
    <property type="project" value="UniProtKB-EC"/>
</dbReference>
<dbReference type="Gene3D" id="3.40.640.10">
    <property type="entry name" value="Type I PLP-dependent aspartate aminotransferase-like (Major domain)"/>
    <property type="match status" value="1"/>
</dbReference>
<dbReference type="GO" id="GO:0019544">
    <property type="term" value="P:L-arginine catabolic process to L-glutamate"/>
    <property type="evidence" value="ECO:0007669"/>
    <property type="project" value="TreeGrafter"/>
</dbReference>
<evidence type="ECO:0000256" key="7">
    <source>
        <dbReference type="ARBA" id="ARBA00022898"/>
    </source>
</evidence>
<protein>
    <recommendedName>
        <fullName evidence="4 9">Ornithine aminotransferase</fullName>
        <ecNumber evidence="4 9">2.6.1.13</ecNumber>
    </recommendedName>
</protein>
<evidence type="ECO:0000256" key="8">
    <source>
        <dbReference type="RuleBase" id="RU003560"/>
    </source>
</evidence>
<keyword evidence="6 9" id="KW-0808">Transferase</keyword>
<proteinExistence type="inferred from homology"/>
<comment type="catalytic activity">
    <reaction evidence="9">
        <text>a 2-oxocarboxylate + L-ornithine = L-glutamate 5-semialdehyde + an L-alpha-amino acid</text>
        <dbReference type="Rhea" id="RHEA:13877"/>
        <dbReference type="ChEBI" id="CHEBI:35179"/>
        <dbReference type="ChEBI" id="CHEBI:46911"/>
        <dbReference type="ChEBI" id="CHEBI:58066"/>
        <dbReference type="ChEBI" id="CHEBI:59869"/>
        <dbReference type="EC" id="2.6.1.13"/>
    </reaction>
</comment>
<dbReference type="InterPro" id="IPR049704">
    <property type="entry name" value="Aminotrans_3_PPA_site"/>
</dbReference>
<keyword evidence="11" id="KW-1185">Reference proteome</keyword>
<keyword evidence="5 9" id="KW-0032">Aminotransferase</keyword>
<dbReference type="CDD" id="cd00610">
    <property type="entry name" value="OAT_like"/>
    <property type="match status" value="1"/>
</dbReference>
<dbReference type="Pfam" id="PF00202">
    <property type="entry name" value="Aminotran_3"/>
    <property type="match status" value="1"/>
</dbReference>
<sequence>MAPSATPDVKHDDGLALSEKTTTVIDRWRESIRGGFATFPVAIESAKGHIITDVDGKEYIDFISQFAVMSFGYSHPKILQATVDQLQKMPLSGTAYISPLYVQFAERINKKFGFDRVATMMSGSEAIDAALKIARKWGYTVKGIPENEAWIVTCDQCYHGSTLATMPLATVVSKDFGRHVPNVGPFGPSSRKLIPFGDIEALRETFEEDGHRIAAFMLEPIQGWAGTIFPPKGYLKAVYDLCKKHNILMVCDEVQSGYGRTGKDLSYQHEKGVQPDIVALGKAVTGGFYPMSVIMGKKEVMDVVGRGEVLSTYGASPPACAAALAALDVLEEEKISERAERLSVLLTKTIKTLNPPHLLEHRGGGMYHTLVIDESKPGVTARRAAALATLRGVLVGNGFNRLRFSPPITISEEDLIKAVGIIVQALKDVETIGDFPGSEFIN</sequence>
<dbReference type="AlphaFoldDB" id="A0A9N9YVY1"/>
<dbReference type="OrthoDB" id="10261433at2759"/>
<dbReference type="Proteomes" id="UP000696573">
    <property type="component" value="Unassembled WGS sequence"/>
</dbReference>
<evidence type="ECO:0000256" key="5">
    <source>
        <dbReference type="ARBA" id="ARBA00022576"/>
    </source>
</evidence>
<evidence type="ECO:0000256" key="2">
    <source>
        <dbReference type="ARBA" id="ARBA00004998"/>
    </source>
</evidence>
<dbReference type="GO" id="GO:0005737">
    <property type="term" value="C:cytoplasm"/>
    <property type="evidence" value="ECO:0007669"/>
    <property type="project" value="TreeGrafter"/>
</dbReference>
<dbReference type="InterPro" id="IPR005814">
    <property type="entry name" value="Aminotrans_3"/>
</dbReference>
<dbReference type="InterPro" id="IPR015422">
    <property type="entry name" value="PyrdxlP-dep_Trfase_small"/>
</dbReference>
<evidence type="ECO:0000256" key="9">
    <source>
        <dbReference type="RuleBase" id="RU365036"/>
    </source>
</evidence>
<dbReference type="GO" id="GO:0030170">
    <property type="term" value="F:pyridoxal phosphate binding"/>
    <property type="evidence" value="ECO:0007669"/>
    <property type="project" value="InterPro"/>
</dbReference>
<dbReference type="PIRSF" id="PIRSF000521">
    <property type="entry name" value="Transaminase_4ab_Lys_Orn"/>
    <property type="match status" value="1"/>
</dbReference>
<dbReference type="EMBL" id="CABFNQ020000762">
    <property type="protein sequence ID" value="CAH0039912.1"/>
    <property type="molecule type" value="Genomic_DNA"/>
</dbReference>
<name>A0A9N9YVY1_9HYPO</name>
<comment type="similarity">
    <text evidence="3 8">Belongs to the class-III pyridoxal-phosphate-dependent aminotransferase family.</text>
</comment>
<gene>
    <name evidence="10" type="ORF">CRHIZ90672A_00005768</name>
</gene>